<proteinExistence type="predicted"/>
<dbReference type="EnsemblMetazoa" id="RPRC000935-RA">
    <property type="protein sequence ID" value="RPRC000935-PA"/>
    <property type="gene ID" value="RPRC000935"/>
</dbReference>
<keyword evidence="3" id="KW-1185">Reference proteome</keyword>
<dbReference type="VEuPathDB" id="VectorBase:RPRC000935"/>
<feature type="region of interest" description="Disordered" evidence="1">
    <location>
        <begin position="1"/>
        <end position="30"/>
    </location>
</feature>
<name>T1HA80_RHOPR</name>
<dbReference type="OMA" id="LIHWAYT"/>
<dbReference type="Gene3D" id="1.20.120.1250">
    <property type="entry name" value="Sulfhydryl oxidase R596, ORFan domain"/>
    <property type="match status" value="1"/>
</dbReference>
<dbReference type="Proteomes" id="UP000015103">
    <property type="component" value="Unassembled WGS sequence"/>
</dbReference>
<dbReference type="EMBL" id="ACPB03027505">
    <property type="status" value="NOT_ANNOTATED_CDS"/>
    <property type="molecule type" value="Genomic_DNA"/>
</dbReference>
<evidence type="ECO:0000256" key="1">
    <source>
        <dbReference type="SAM" id="MobiDB-lite"/>
    </source>
</evidence>
<dbReference type="EMBL" id="ACPB03027504">
    <property type="status" value="NOT_ANNOTATED_CDS"/>
    <property type="molecule type" value="Genomic_DNA"/>
</dbReference>
<accession>T1HA80</accession>
<organism evidence="2 3">
    <name type="scientific">Rhodnius prolixus</name>
    <name type="common">Triatomid bug</name>
    <dbReference type="NCBI Taxonomy" id="13249"/>
    <lineage>
        <taxon>Eukaryota</taxon>
        <taxon>Metazoa</taxon>
        <taxon>Ecdysozoa</taxon>
        <taxon>Arthropoda</taxon>
        <taxon>Hexapoda</taxon>
        <taxon>Insecta</taxon>
        <taxon>Pterygota</taxon>
        <taxon>Neoptera</taxon>
        <taxon>Paraneoptera</taxon>
        <taxon>Hemiptera</taxon>
        <taxon>Heteroptera</taxon>
        <taxon>Panheteroptera</taxon>
        <taxon>Cimicomorpha</taxon>
        <taxon>Reduviidae</taxon>
        <taxon>Triatominae</taxon>
        <taxon>Rhodnius</taxon>
    </lineage>
</organism>
<dbReference type="eggNOG" id="ENOG502RFDD">
    <property type="taxonomic scope" value="Eukaryota"/>
</dbReference>
<sequence length="228" mass="26480">MPTKMPKVASEKRSEKSSGWGNGQLFGTEANENTFQGAGFKDKEKALETISLLKGRDTTYQYQIINSMYNRAKVILKRTTDKEKRKNLAEAIDTFEKWVEDYKTNSRSKENFSYLPLELIEEYHPLAVKYGVEEDDFLKAYKDVDGDLKKLRVKKVEGKEITWDIERNDRLKEVAKIVKEKELPLFESEEPLKGLPTKEHTHMIMLAYSSDQSKIKKCSSLIKEKLEQ</sequence>
<dbReference type="InParanoid" id="T1HA80"/>
<evidence type="ECO:0000313" key="3">
    <source>
        <dbReference type="Proteomes" id="UP000015103"/>
    </source>
</evidence>
<dbReference type="HOGENOM" id="CLU_1186358_0_0_1"/>
<dbReference type="AlphaFoldDB" id="T1HA80"/>
<reference evidence="2" key="1">
    <citation type="submission" date="2015-05" db="UniProtKB">
        <authorList>
            <consortium name="EnsemblMetazoa"/>
        </authorList>
    </citation>
    <scope>IDENTIFICATION</scope>
</reference>
<protein>
    <submittedName>
        <fullName evidence="2">Uncharacterized protein</fullName>
    </submittedName>
</protein>
<evidence type="ECO:0000313" key="2">
    <source>
        <dbReference type="EnsemblMetazoa" id="RPRC000935-PA"/>
    </source>
</evidence>